<evidence type="ECO:0000313" key="3">
    <source>
        <dbReference type="Proteomes" id="UP000027265"/>
    </source>
</evidence>
<dbReference type="EMBL" id="KL197766">
    <property type="protein sequence ID" value="KDQ50108.1"/>
    <property type="molecule type" value="Genomic_DNA"/>
</dbReference>
<dbReference type="AlphaFoldDB" id="A0A067PHZ9"/>
<reference evidence="3" key="1">
    <citation type="journal article" date="2014" name="Proc. Natl. Acad. Sci. U.S.A.">
        <title>Extensive sampling of basidiomycete genomes demonstrates inadequacy of the white-rot/brown-rot paradigm for wood decay fungi.</title>
        <authorList>
            <person name="Riley R."/>
            <person name="Salamov A.A."/>
            <person name="Brown D.W."/>
            <person name="Nagy L.G."/>
            <person name="Floudas D."/>
            <person name="Held B.W."/>
            <person name="Levasseur A."/>
            <person name="Lombard V."/>
            <person name="Morin E."/>
            <person name="Otillar R."/>
            <person name="Lindquist E.A."/>
            <person name="Sun H."/>
            <person name="LaButti K.M."/>
            <person name="Schmutz J."/>
            <person name="Jabbour D."/>
            <person name="Luo H."/>
            <person name="Baker S.E."/>
            <person name="Pisabarro A.G."/>
            <person name="Walton J.D."/>
            <person name="Blanchette R.A."/>
            <person name="Henrissat B."/>
            <person name="Martin F."/>
            <person name="Cullen D."/>
            <person name="Hibbett D.S."/>
            <person name="Grigoriev I.V."/>
        </authorList>
    </citation>
    <scope>NUCLEOTIDE SEQUENCE [LARGE SCALE GENOMIC DNA]</scope>
    <source>
        <strain evidence="3">MUCL 33604</strain>
    </source>
</reference>
<dbReference type="EMBL" id="KL197766">
    <property type="protein sequence ID" value="KDQ50106.1"/>
    <property type="molecule type" value="Genomic_DNA"/>
</dbReference>
<dbReference type="Proteomes" id="UP000027265">
    <property type="component" value="Unassembled WGS sequence"/>
</dbReference>
<evidence type="ECO:0000313" key="1">
    <source>
        <dbReference type="EMBL" id="KDQ50106.1"/>
    </source>
</evidence>
<organism evidence="1 3">
    <name type="scientific">Jaapia argillacea MUCL 33604</name>
    <dbReference type="NCBI Taxonomy" id="933084"/>
    <lineage>
        <taxon>Eukaryota</taxon>
        <taxon>Fungi</taxon>
        <taxon>Dikarya</taxon>
        <taxon>Basidiomycota</taxon>
        <taxon>Agaricomycotina</taxon>
        <taxon>Agaricomycetes</taxon>
        <taxon>Agaricomycetidae</taxon>
        <taxon>Jaapiales</taxon>
        <taxon>Jaapiaceae</taxon>
        <taxon>Jaapia</taxon>
    </lineage>
</organism>
<feature type="non-terminal residue" evidence="1">
    <location>
        <position position="1"/>
    </location>
</feature>
<proteinExistence type="predicted"/>
<reference evidence="1" key="2">
    <citation type="journal article" date="2014" name="Proc. Natl. Acad. Sci. U.S.A.">
        <title>Extensive sampling of basidiomycete genomes demonstrates inadequacy of the white rot/brown rot paradigm for wood decay fungi.</title>
        <authorList>
            <person name="Riley R."/>
            <person name="Salamov A.A."/>
            <person name="Brown D.W."/>
            <person name="Nagy L.G."/>
            <person name="Floudas D."/>
            <person name="Held B.W."/>
            <person name="Levasseur A."/>
            <person name="Lombard V."/>
            <person name="Morin E."/>
            <person name="Otillar R."/>
            <person name="Lindquist E.A."/>
            <person name="Sun H."/>
            <person name="LaButti K.M."/>
            <person name="Schmutz J."/>
            <person name="Jabbour D."/>
            <person name="Luo H."/>
            <person name="Baker S.E."/>
            <person name="Pisabarro A.G."/>
            <person name="Walton J.D."/>
            <person name="Blanchette R.A."/>
            <person name="Henrissat B."/>
            <person name="Martin F."/>
            <person name="Cullen D."/>
            <person name="Hibbett D.S."/>
            <person name="Grigoriev I.V."/>
        </authorList>
    </citation>
    <scope>NUCLEOTIDE SEQUENCE</scope>
    <source>
        <strain evidence="1">MUCL 33604</strain>
    </source>
</reference>
<dbReference type="Gene3D" id="2.40.70.10">
    <property type="entry name" value="Acid Proteases"/>
    <property type="match status" value="1"/>
</dbReference>
<sequence length="124" mass="13681">PFTHQVIFKGLNGEVVRVNGIFDDGTMVAAMSEKVYQRVKHRLGNWSALTRQLRMADGTVVPSIAKWEGEVKLDGISARGEFEVFKGGGWSFLFGKPLLQQFQAVHDYNTDEIIVKGVGGTALL</sequence>
<dbReference type="HOGENOM" id="CLU_097628_1_1_1"/>
<evidence type="ECO:0000313" key="2">
    <source>
        <dbReference type="EMBL" id="KDQ50108.1"/>
    </source>
</evidence>
<feature type="non-terminal residue" evidence="1">
    <location>
        <position position="124"/>
    </location>
</feature>
<accession>A0A067PHZ9</accession>
<dbReference type="OrthoDB" id="3262237at2759"/>
<keyword evidence="3" id="KW-1185">Reference proteome</keyword>
<protein>
    <submittedName>
        <fullName evidence="1">Uncharacterized protein</fullName>
    </submittedName>
</protein>
<name>A0A067PHZ9_9AGAM</name>
<dbReference type="InterPro" id="IPR021109">
    <property type="entry name" value="Peptidase_aspartic_dom_sf"/>
</dbReference>
<gene>
    <name evidence="2" type="ORF">JAAARDRAFT_110759</name>
    <name evidence="1" type="ORF">JAAARDRAFT_115164</name>
</gene>